<dbReference type="Gene3D" id="3.40.50.2300">
    <property type="match status" value="1"/>
</dbReference>
<feature type="domain" description="Response regulatory" evidence="3">
    <location>
        <begin position="1"/>
        <end position="55"/>
    </location>
</feature>
<evidence type="ECO:0000256" key="2">
    <source>
        <dbReference type="SAM" id="MobiDB-lite"/>
    </source>
</evidence>
<feature type="compositionally biased region" description="Low complexity" evidence="2">
    <location>
        <begin position="93"/>
        <end position="107"/>
    </location>
</feature>
<dbReference type="GO" id="GO:0000160">
    <property type="term" value="P:phosphorelay signal transduction system"/>
    <property type="evidence" value="ECO:0007669"/>
    <property type="project" value="InterPro"/>
</dbReference>
<dbReference type="InterPro" id="IPR011006">
    <property type="entry name" value="CheY-like_superfamily"/>
</dbReference>
<name>A0A3P3XHY8_9SPIR</name>
<evidence type="ECO:0000256" key="1">
    <source>
        <dbReference type="PROSITE-ProRule" id="PRU00169"/>
    </source>
</evidence>
<protein>
    <recommendedName>
        <fullName evidence="3">Response regulatory domain-containing protein</fullName>
    </recommendedName>
</protein>
<organism evidence="4">
    <name type="scientific">uncultured spirochete</name>
    <dbReference type="NCBI Taxonomy" id="156406"/>
    <lineage>
        <taxon>Bacteria</taxon>
        <taxon>Pseudomonadati</taxon>
        <taxon>Spirochaetota</taxon>
        <taxon>Spirochaetia</taxon>
        <taxon>Spirochaetales</taxon>
        <taxon>environmental samples</taxon>
    </lineage>
</organism>
<proteinExistence type="predicted"/>
<evidence type="ECO:0000259" key="3">
    <source>
        <dbReference type="PROSITE" id="PS50110"/>
    </source>
</evidence>
<reference evidence="4" key="1">
    <citation type="submission" date="2017-02" db="EMBL/GenBank/DDBJ databases">
        <authorList>
            <person name="Regsiter A."/>
            <person name="William W."/>
        </authorList>
    </citation>
    <scope>NUCLEOTIDE SEQUENCE</scope>
    <source>
        <strain evidence="4">Bib</strain>
    </source>
</reference>
<dbReference type="Pfam" id="PF00072">
    <property type="entry name" value="Response_reg"/>
    <property type="match status" value="1"/>
</dbReference>
<accession>A0A3P3XHY8</accession>
<evidence type="ECO:0000313" key="4">
    <source>
        <dbReference type="EMBL" id="SLM11165.1"/>
    </source>
</evidence>
<gene>
    <name evidence="4" type="ORF">SPIROBIBN47_180028</name>
</gene>
<feature type="region of interest" description="Disordered" evidence="2">
    <location>
        <begin position="76"/>
        <end position="107"/>
    </location>
</feature>
<dbReference type="InterPro" id="IPR001789">
    <property type="entry name" value="Sig_transdc_resp-reg_receiver"/>
</dbReference>
<dbReference type="SUPFAM" id="SSF52172">
    <property type="entry name" value="CheY-like"/>
    <property type="match status" value="1"/>
</dbReference>
<dbReference type="PROSITE" id="PS50110">
    <property type="entry name" value="RESPONSE_REGULATORY"/>
    <property type="match status" value="1"/>
</dbReference>
<comment type="caution">
    <text evidence="1">Lacks conserved residue(s) required for the propagation of feature annotation.</text>
</comment>
<sequence>MNGIETAAQLPPGTAIIFITAYDRYAIKAFELHAFDYILKPVMKDRLEEAIRRVRELRRGGATPVGCDCIRRAASANCAGEGPPKPPCRQKRTSPPSLTSSAPASPT</sequence>
<dbReference type="AlphaFoldDB" id="A0A3P3XHY8"/>
<dbReference type="EMBL" id="FWDM01000010">
    <property type="protein sequence ID" value="SLM11165.1"/>
    <property type="molecule type" value="Genomic_DNA"/>
</dbReference>